<sequence>MDAPADAAIGKSASYTYWVREATCQAEVPRKLTAAEGDSLVSRQNRVGSAWNQLGTWEEKNLNSWAIARLKEMLLALEPIEYADGSARVTEVVGCSGDATVVTVRNKKRIGYSFDITLGFQGSLLFDEFKDLTGTLKFLDASCGELDDLQIEVDFTKDEGLPAAEKNRLAKELESFLPRIRETLLSFEHELKDR</sequence>
<dbReference type="GO" id="GO:0051087">
    <property type="term" value="F:protein-folding chaperone binding"/>
    <property type="evidence" value="ECO:0007669"/>
    <property type="project" value="InterPro"/>
</dbReference>
<dbReference type="Proteomes" id="UP000001514">
    <property type="component" value="Unassembled WGS sequence"/>
</dbReference>
<dbReference type="Gramene" id="EFJ08556">
    <property type="protein sequence ID" value="EFJ08556"/>
    <property type="gene ID" value="SELMODRAFT_160889"/>
</dbReference>
<dbReference type="OrthoDB" id="567237at2759"/>
<comment type="similarity">
    <text evidence="1">Belongs to the AHA1 family.</text>
</comment>
<protein>
    <recommendedName>
        <fullName evidence="2">Activator of Hsp90 ATPase AHSA1-like N-terminal domain-containing protein</fullName>
    </recommendedName>
</protein>
<dbReference type="InterPro" id="IPR036338">
    <property type="entry name" value="Aha1"/>
</dbReference>
<dbReference type="Gramene" id="EFJ19962">
    <property type="protein sequence ID" value="EFJ19962"/>
    <property type="gene ID" value="SELMODRAFT_152880"/>
</dbReference>
<dbReference type="GO" id="GO:0005829">
    <property type="term" value="C:cytosol"/>
    <property type="evidence" value="ECO:0000318"/>
    <property type="project" value="GO_Central"/>
</dbReference>
<dbReference type="eggNOG" id="KOG2936">
    <property type="taxonomic scope" value="Eukaryota"/>
</dbReference>
<dbReference type="Pfam" id="PF09229">
    <property type="entry name" value="Aha1_N"/>
    <property type="match status" value="1"/>
</dbReference>
<organism evidence="5">
    <name type="scientific">Selaginella moellendorffii</name>
    <name type="common">Spikemoss</name>
    <dbReference type="NCBI Taxonomy" id="88036"/>
    <lineage>
        <taxon>Eukaryota</taxon>
        <taxon>Viridiplantae</taxon>
        <taxon>Streptophyta</taxon>
        <taxon>Embryophyta</taxon>
        <taxon>Tracheophyta</taxon>
        <taxon>Lycopodiopsida</taxon>
        <taxon>Selaginellales</taxon>
        <taxon>Selaginellaceae</taxon>
        <taxon>Selaginella</taxon>
    </lineage>
</organism>
<proteinExistence type="inferred from homology"/>
<dbReference type="InParanoid" id="D8S6K6"/>
<dbReference type="PANTHER" id="PTHR13009:SF22">
    <property type="entry name" value="LD43819P"/>
    <property type="match status" value="1"/>
</dbReference>
<dbReference type="OMA" id="KSLTKWA"/>
<evidence type="ECO:0000256" key="1">
    <source>
        <dbReference type="ARBA" id="ARBA00006817"/>
    </source>
</evidence>
<feature type="domain" description="Activator of Hsp90 ATPase AHSA1-like N-terminal" evidence="2">
    <location>
        <begin position="59"/>
        <end position="194"/>
    </location>
</feature>
<dbReference type="SUPFAM" id="SSF103111">
    <property type="entry name" value="Activator of Hsp90 ATPase, Aha1"/>
    <property type="match status" value="1"/>
</dbReference>
<dbReference type="Gene3D" id="3.15.10.20">
    <property type="entry name" value="Activator of Hsp90 ATPase Aha1, N-terminal domain"/>
    <property type="match status" value="1"/>
</dbReference>
<dbReference type="GO" id="GO:0006457">
    <property type="term" value="P:protein folding"/>
    <property type="evidence" value="ECO:0000318"/>
    <property type="project" value="GO_Central"/>
</dbReference>
<gene>
    <name evidence="4" type="ORF">SELMODRAFT_152880</name>
    <name evidence="3" type="ORF">SELMODRAFT_160889</name>
</gene>
<dbReference type="EMBL" id="GL377673">
    <property type="protein sequence ID" value="EFJ08556.1"/>
    <property type="molecule type" value="Genomic_DNA"/>
</dbReference>
<dbReference type="FunCoup" id="D8S6K6">
    <property type="interactions" value="212"/>
</dbReference>
<dbReference type="PANTHER" id="PTHR13009">
    <property type="entry name" value="HEAT SHOCK PROTEIN 90 HSP90 CO-CHAPERONE AHA-1"/>
    <property type="match status" value="1"/>
</dbReference>
<accession>D8S6K6</accession>
<dbReference type="SMART" id="SM01000">
    <property type="entry name" value="Aha1_N"/>
    <property type="match status" value="1"/>
</dbReference>
<dbReference type="STRING" id="88036.D8S6K6"/>
<dbReference type="AlphaFoldDB" id="D8S6K6"/>
<dbReference type="KEGG" id="smo:SELMODRAFT_152880"/>
<evidence type="ECO:0000313" key="3">
    <source>
        <dbReference type="EMBL" id="EFJ08556.1"/>
    </source>
</evidence>
<reference evidence="4 5" key="1">
    <citation type="journal article" date="2011" name="Science">
        <title>The Selaginella genome identifies genetic changes associated with the evolution of vascular plants.</title>
        <authorList>
            <person name="Banks J.A."/>
            <person name="Nishiyama T."/>
            <person name="Hasebe M."/>
            <person name="Bowman J.L."/>
            <person name="Gribskov M."/>
            <person name="dePamphilis C."/>
            <person name="Albert V.A."/>
            <person name="Aono N."/>
            <person name="Aoyama T."/>
            <person name="Ambrose B.A."/>
            <person name="Ashton N.W."/>
            <person name="Axtell M.J."/>
            <person name="Barker E."/>
            <person name="Barker M.S."/>
            <person name="Bennetzen J.L."/>
            <person name="Bonawitz N.D."/>
            <person name="Chapple C."/>
            <person name="Cheng C."/>
            <person name="Correa L.G."/>
            <person name="Dacre M."/>
            <person name="DeBarry J."/>
            <person name="Dreyer I."/>
            <person name="Elias M."/>
            <person name="Engstrom E.M."/>
            <person name="Estelle M."/>
            <person name="Feng L."/>
            <person name="Finet C."/>
            <person name="Floyd S.K."/>
            <person name="Frommer W.B."/>
            <person name="Fujita T."/>
            <person name="Gramzow L."/>
            <person name="Gutensohn M."/>
            <person name="Harholt J."/>
            <person name="Hattori M."/>
            <person name="Heyl A."/>
            <person name="Hirai T."/>
            <person name="Hiwatashi Y."/>
            <person name="Ishikawa M."/>
            <person name="Iwata M."/>
            <person name="Karol K.G."/>
            <person name="Koehler B."/>
            <person name="Kolukisaoglu U."/>
            <person name="Kubo M."/>
            <person name="Kurata T."/>
            <person name="Lalonde S."/>
            <person name="Li K."/>
            <person name="Li Y."/>
            <person name="Litt A."/>
            <person name="Lyons E."/>
            <person name="Manning G."/>
            <person name="Maruyama T."/>
            <person name="Michael T.P."/>
            <person name="Mikami K."/>
            <person name="Miyazaki S."/>
            <person name="Morinaga S."/>
            <person name="Murata T."/>
            <person name="Mueller-Roeber B."/>
            <person name="Nelson D.R."/>
            <person name="Obara M."/>
            <person name="Oguri Y."/>
            <person name="Olmstead R.G."/>
            <person name="Onodera N."/>
            <person name="Petersen B.L."/>
            <person name="Pils B."/>
            <person name="Prigge M."/>
            <person name="Rensing S.A."/>
            <person name="Riano-Pachon D.M."/>
            <person name="Roberts A.W."/>
            <person name="Sato Y."/>
            <person name="Scheller H.V."/>
            <person name="Schulz B."/>
            <person name="Schulz C."/>
            <person name="Shakirov E.V."/>
            <person name="Shibagaki N."/>
            <person name="Shinohara N."/>
            <person name="Shippen D.E."/>
            <person name="Soerensen I."/>
            <person name="Sotooka R."/>
            <person name="Sugimoto N."/>
            <person name="Sugita M."/>
            <person name="Sumikawa N."/>
            <person name="Tanurdzic M."/>
            <person name="Theissen G."/>
            <person name="Ulvskov P."/>
            <person name="Wakazuki S."/>
            <person name="Weng J.K."/>
            <person name="Willats W.W."/>
            <person name="Wipf D."/>
            <person name="Wolf P.G."/>
            <person name="Yang L."/>
            <person name="Zimmer A.D."/>
            <person name="Zhu Q."/>
            <person name="Mitros T."/>
            <person name="Hellsten U."/>
            <person name="Loque D."/>
            <person name="Otillar R."/>
            <person name="Salamov A."/>
            <person name="Schmutz J."/>
            <person name="Shapiro H."/>
            <person name="Lindquist E."/>
            <person name="Lucas S."/>
            <person name="Rokhsar D."/>
            <person name="Grigoriev I.V."/>
        </authorList>
    </citation>
    <scope>NUCLEOTIDE SEQUENCE [LARGE SCALE GENOMIC DNA]</scope>
</reference>
<dbReference type="HOGENOM" id="CLU_093992_0_0_1"/>
<keyword evidence="5" id="KW-1185">Reference proteome</keyword>
<evidence type="ECO:0000259" key="2">
    <source>
        <dbReference type="SMART" id="SM01000"/>
    </source>
</evidence>
<evidence type="ECO:0000313" key="4">
    <source>
        <dbReference type="EMBL" id="EFJ19962.1"/>
    </source>
</evidence>
<dbReference type="GO" id="GO:0001671">
    <property type="term" value="F:ATPase activator activity"/>
    <property type="evidence" value="ECO:0000318"/>
    <property type="project" value="GO_Central"/>
</dbReference>
<evidence type="ECO:0000313" key="5">
    <source>
        <dbReference type="Proteomes" id="UP000001514"/>
    </source>
</evidence>
<dbReference type="KEGG" id="smo:SELMODRAFT_160889"/>
<dbReference type="InterPro" id="IPR015310">
    <property type="entry name" value="AHSA1-like_N"/>
</dbReference>
<dbReference type="EMBL" id="GL377604">
    <property type="protein sequence ID" value="EFJ19962.1"/>
    <property type="molecule type" value="Genomic_DNA"/>
</dbReference>
<name>D8S6K6_SELML</name>